<dbReference type="AlphaFoldDB" id="A0A318K5L9"/>
<keyword evidence="1" id="KW-0472">Membrane</keyword>
<proteinExistence type="predicted"/>
<keyword evidence="3" id="KW-1185">Reference proteome</keyword>
<feature type="transmembrane region" description="Helical" evidence="1">
    <location>
        <begin position="6"/>
        <end position="39"/>
    </location>
</feature>
<dbReference type="Proteomes" id="UP000247569">
    <property type="component" value="Unassembled WGS sequence"/>
</dbReference>
<accession>A0A318K5L9</accession>
<organism evidence="2 3">
    <name type="scientific">Nocardia tenerifensis</name>
    <dbReference type="NCBI Taxonomy" id="228006"/>
    <lineage>
        <taxon>Bacteria</taxon>
        <taxon>Bacillati</taxon>
        <taxon>Actinomycetota</taxon>
        <taxon>Actinomycetes</taxon>
        <taxon>Mycobacteriales</taxon>
        <taxon>Nocardiaceae</taxon>
        <taxon>Nocardia</taxon>
    </lineage>
</organism>
<name>A0A318K5L9_9NOCA</name>
<keyword evidence="1" id="KW-0812">Transmembrane</keyword>
<evidence type="ECO:0000313" key="3">
    <source>
        <dbReference type="Proteomes" id="UP000247569"/>
    </source>
</evidence>
<reference evidence="2 3" key="1">
    <citation type="submission" date="2018-05" db="EMBL/GenBank/DDBJ databases">
        <title>Genomic Encyclopedia of Type Strains, Phase IV (KMG-IV): sequencing the most valuable type-strain genomes for metagenomic binning, comparative biology and taxonomic classification.</title>
        <authorList>
            <person name="Goeker M."/>
        </authorList>
    </citation>
    <scope>NUCLEOTIDE SEQUENCE [LARGE SCALE GENOMIC DNA]</scope>
    <source>
        <strain evidence="2 3">DSM 44704</strain>
    </source>
</reference>
<keyword evidence="1" id="KW-1133">Transmembrane helix</keyword>
<dbReference type="EMBL" id="QJKF01000003">
    <property type="protein sequence ID" value="PXX66939.1"/>
    <property type="molecule type" value="Genomic_DNA"/>
</dbReference>
<comment type="caution">
    <text evidence="2">The sequence shown here is derived from an EMBL/GenBank/DDBJ whole genome shotgun (WGS) entry which is preliminary data.</text>
</comment>
<evidence type="ECO:0000256" key="1">
    <source>
        <dbReference type="SAM" id="Phobius"/>
    </source>
</evidence>
<protein>
    <submittedName>
        <fullName evidence="2">Uncharacterized protein</fullName>
    </submittedName>
</protein>
<evidence type="ECO:0000313" key="2">
    <source>
        <dbReference type="EMBL" id="PXX66939.1"/>
    </source>
</evidence>
<sequence length="49" mass="5356">MRARTFGLALAAVAIGYLVLTHAAVVGFTVMLLGAIALWRSSRRWGVRR</sequence>
<gene>
    <name evidence="2" type="ORF">DFR70_103694</name>
</gene>